<evidence type="ECO:0000313" key="3">
    <source>
        <dbReference type="EMBL" id="BCU08379.1"/>
    </source>
</evidence>
<evidence type="ECO:0000256" key="1">
    <source>
        <dbReference type="ARBA" id="ARBA00023118"/>
    </source>
</evidence>
<feature type="domain" description="CRISPR type III-associated protein" evidence="2">
    <location>
        <begin position="80"/>
        <end position="253"/>
    </location>
</feature>
<dbReference type="InterPro" id="IPR010172">
    <property type="entry name" value="CRISPR-assoc_prot_TM1791"/>
</dbReference>
<dbReference type="Pfam" id="PF03787">
    <property type="entry name" value="RAMPs"/>
    <property type="match status" value="1"/>
</dbReference>
<organism evidence="3 4">
    <name type="scientific">Allochromatium tepidum</name>
    <dbReference type="NCBI Taxonomy" id="553982"/>
    <lineage>
        <taxon>Bacteria</taxon>
        <taxon>Pseudomonadati</taxon>
        <taxon>Pseudomonadota</taxon>
        <taxon>Gammaproteobacteria</taxon>
        <taxon>Chromatiales</taxon>
        <taxon>Chromatiaceae</taxon>
        <taxon>Allochromatium</taxon>
    </lineage>
</organism>
<keyword evidence="1" id="KW-0051">Antiviral defense</keyword>
<sequence length="340" mass="37230">MATQLMREALRRLYPVANDAHPGLLMQRGLMEHNEENKEAKTAHIRKICGITSTPFYHNAYQRWRTATADPLRFRQLELALESRLFIGLTGGGMLETGCAISHSYGMPYIPGSSVKGVVRAQVCGSPFAGQHPEVIAELFGAEADPTPEAPYPQGLSGLVTFHDAWWVPGSAEHPLVEEIVTTHHLEYYGTEGRTPATDFDSPVPNAQIAVQGNFLFVLEGPLAWLELAQRMLIAALSKRGIGAKTRTGYGLFDPAPQKPAGPVCAWVDETIARLAQQNNNAKPDDVLRSKGLAGEWAALTDPALKAEALEDIRSRWQAKGWWDEPPGKSAKQARAIYDG</sequence>
<gene>
    <name evidence="3" type="ORF">Atep_30560</name>
</gene>
<dbReference type="EMBL" id="AP024564">
    <property type="protein sequence ID" value="BCU08379.1"/>
    <property type="molecule type" value="Genomic_DNA"/>
</dbReference>
<reference evidence="3 4" key="1">
    <citation type="submission" date="2021-04" db="EMBL/GenBank/DDBJ databases">
        <title>Complete genome sequencing of Allochromatium tepidum strain NZ.</title>
        <authorList>
            <person name="Tsukatani Y."/>
            <person name="Mori H."/>
        </authorList>
    </citation>
    <scope>NUCLEOTIDE SEQUENCE [LARGE SCALE GENOMIC DNA]</scope>
    <source>
        <strain evidence="3 4">NZ</strain>
        <plasmid evidence="3 4">pAt1</plasmid>
    </source>
</reference>
<dbReference type="InterPro" id="IPR005537">
    <property type="entry name" value="RAMP_III_fam"/>
</dbReference>
<keyword evidence="3" id="KW-0614">Plasmid</keyword>
<keyword evidence="4" id="KW-1185">Reference proteome</keyword>
<evidence type="ECO:0000313" key="4">
    <source>
        <dbReference type="Proteomes" id="UP000680679"/>
    </source>
</evidence>
<dbReference type="PANTHER" id="PTHR39965:SF1">
    <property type="entry name" value="CRISPR SYSTEM CMR SUBUNIT CMR6"/>
    <property type="match status" value="1"/>
</dbReference>
<geneLocation type="plasmid" evidence="3 4">
    <name>pAt1</name>
</geneLocation>
<dbReference type="PANTHER" id="PTHR39965">
    <property type="entry name" value="CRISPR SYSTEM CMR SUBUNIT CMR6"/>
    <property type="match status" value="1"/>
</dbReference>
<evidence type="ECO:0000259" key="2">
    <source>
        <dbReference type="Pfam" id="PF03787"/>
    </source>
</evidence>
<accession>A0ABM7QQR6</accession>
<dbReference type="Proteomes" id="UP000680679">
    <property type="component" value="Plasmid pAt1"/>
</dbReference>
<protein>
    <submittedName>
        <fullName evidence="3">Type III-B CRISPR module RAMP protein Cmr6</fullName>
    </submittedName>
</protein>
<proteinExistence type="predicted"/>
<name>A0ABM7QQR6_9GAMM</name>